<dbReference type="GO" id="GO:0051287">
    <property type="term" value="F:NAD binding"/>
    <property type="evidence" value="ECO:0007669"/>
    <property type="project" value="InterPro"/>
</dbReference>
<keyword evidence="1" id="KW-0560">Oxidoreductase</keyword>
<dbReference type="EMBL" id="CP001964">
    <property type="protein sequence ID" value="ADG75182.1"/>
    <property type="molecule type" value="Genomic_DNA"/>
</dbReference>
<dbReference type="HOGENOM" id="CLU_019796_1_0_11"/>
<dbReference type="PANTHER" id="PTHR43333">
    <property type="entry name" value="2-HACID_DH_C DOMAIN-CONTAINING PROTEIN"/>
    <property type="match status" value="1"/>
</dbReference>
<dbReference type="AlphaFoldDB" id="D5UGT4"/>
<dbReference type="CDD" id="cd12160">
    <property type="entry name" value="2-Hacid_dh_3"/>
    <property type="match status" value="1"/>
</dbReference>
<protein>
    <submittedName>
        <fullName evidence="4">D-isomer specific 2-hydroxyacid dehydrogenase NAD-binding protein</fullName>
    </submittedName>
</protein>
<feature type="domain" description="D-isomer specific 2-hydroxyacid dehydrogenase NAD-binding" evidence="3">
    <location>
        <begin position="127"/>
        <end position="311"/>
    </location>
</feature>
<reference evidence="4 5" key="1">
    <citation type="journal article" date="2010" name="Stand. Genomic Sci.">
        <title>Complete genome sequence of Cellulomonas flavigena type strain (134).</title>
        <authorList>
            <person name="Abt B."/>
            <person name="Foster B."/>
            <person name="Lapidus A."/>
            <person name="Clum A."/>
            <person name="Sun H."/>
            <person name="Pukall R."/>
            <person name="Lucas S."/>
            <person name="Glavina Del Rio T."/>
            <person name="Nolan M."/>
            <person name="Tice H."/>
            <person name="Cheng J.F."/>
            <person name="Pitluck S."/>
            <person name="Liolios K."/>
            <person name="Ivanova N."/>
            <person name="Mavromatis K."/>
            <person name="Ovchinnikova G."/>
            <person name="Pati A."/>
            <person name="Goodwin L."/>
            <person name="Chen A."/>
            <person name="Palaniappan K."/>
            <person name="Land M."/>
            <person name="Hauser L."/>
            <person name="Chang Y.J."/>
            <person name="Jeffries C.D."/>
            <person name="Rohde M."/>
            <person name="Goker M."/>
            <person name="Woyke T."/>
            <person name="Bristow J."/>
            <person name="Eisen J.A."/>
            <person name="Markowitz V."/>
            <person name="Hugenholtz P."/>
            <person name="Kyrpides N.C."/>
            <person name="Klenk H.P."/>
        </authorList>
    </citation>
    <scope>NUCLEOTIDE SEQUENCE [LARGE SCALE GENOMIC DNA]</scope>
    <source>
        <strain evidence="5">ATCC 482 / DSM 20109 / BCRC 11376 / JCM 18109 / NBRC 3775 / NCIMB 8073 / NRS 134</strain>
    </source>
</reference>
<dbReference type="Proteomes" id="UP000000849">
    <property type="component" value="Chromosome"/>
</dbReference>
<keyword evidence="2" id="KW-0520">NAD</keyword>
<sequence length="341" mass="34692">MGPGRPPVGGVGVGWLVADTVASYRPMSVILLPSTVDGVPPLPAGVRAVRYDVAAPAPADAAHADAVVVWGNPHDRLAELAAAATRVRWVQTLAAGPDAVLAAGFAPEAVVTSGRGLHDATVAEHVLALVLACVRSVPAMVHAQDERRWADELGGLQALHTPGGPVRTLLGAQVTVWGFGSIAARLAPLLTGLGAQVTGVATRAGERHGYRVVAPGDLPEVLPRTDVLVGLLPALASTRHAIGADAIGALPRGAWVVNAGRGSTLDEDALLTAVQGGHLAGAALDVFATEPLPASSPLWHAPGVLVSPHAAGGRPVGWQDLVADNLARFVTGTPLRNVVPR</sequence>
<dbReference type="Gene3D" id="3.40.50.720">
    <property type="entry name" value="NAD(P)-binding Rossmann-like Domain"/>
    <property type="match status" value="2"/>
</dbReference>
<evidence type="ECO:0000256" key="2">
    <source>
        <dbReference type="ARBA" id="ARBA00023027"/>
    </source>
</evidence>
<dbReference type="GO" id="GO:0016491">
    <property type="term" value="F:oxidoreductase activity"/>
    <property type="evidence" value="ECO:0007669"/>
    <property type="project" value="UniProtKB-KW"/>
</dbReference>
<keyword evidence="5" id="KW-1185">Reference proteome</keyword>
<dbReference type="SUPFAM" id="SSF52283">
    <property type="entry name" value="Formate/glycerate dehydrogenase catalytic domain-like"/>
    <property type="match status" value="1"/>
</dbReference>
<proteinExistence type="predicted"/>
<dbReference type="Pfam" id="PF02826">
    <property type="entry name" value="2-Hacid_dh_C"/>
    <property type="match status" value="1"/>
</dbReference>
<evidence type="ECO:0000313" key="4">
    <source>
        <dbReference type="EMBL" id="ADG75182.1"/>
    </source>
</evidence>
<dbReference type="PANTHER" id="PTHR43333:SF1">
    <property type="entry name" value="D-ISOMER SPECIFIC 2-HYDROXYACID DEHYDROGENASE NAD-BINDING DOMAIN-CONTAINING PROTEIN"/>
    <property type="match status" value="1"/>
</dbReference>
<dbReference type="InterPro" id="IPR006140">
    <property type="entry name" value="D-isomer_DH_NAD-bd"/>
</dbReference>
<dbReference type="STRING" id="446466.Cfla_2291"/>
<evidence type="ECO:0000313" key="5">
    <source>
        <dbReference type="Proteomes" id="UP000000849"/>
    </source>
</evidence>
<dbReference type="InterPro" id="IPR036291">
    <property type="entry name" value="NAD(P)-bd_dom_sf"/>
</dbReference>
<accession>D5UGT4</accession>
<dbReference type="SUPFAM" id="SSF51735">
    <property type="entry name" value="NAD(P)-binding Rossmann-fold domains"/>
    <property type="match status" value="1"/>
</dbReference>
<dbReference type="KEGG" id="cfl:Cfla_2291"/>
<organism evidence="4 5">
    <name type="scientific">Cellulomonas flavigena (strain ATCC 482 / DSM 20109 / BCRC 11376 / JCM 18109 / NBRC 3775 / NCIMB 8073 / NRS 134)</name>
    <dbReference type="NCBI Taxonomy" id="446466"/>
    <lineage>
        <taxon>Bacteria</taxon>
        <taxon>Bacillati</taxon>
        <taxon>Actinomycetota</taxon>
        <taxon>Actinomycetes</taxon>
        <taxon>Micrococcales</taxon>
        <taxon>Cellulomonadaceae</taxon>
        <taxon>Cellulomonas</taxon>
    </lineage>
</organism>
<gene>
    <name evidence="4" type="ordered locus">Cfla_2291</name>
</gene>
<evidence type="ECO:0000259" key="3">
    <source>
        <dbReference type="Pfam" id="PF02826"/>
    </source>
</evidence>
<evidence type="ECO:0000256" key="1">
    <source>
        <dbReference type="ARBA" id="ARBA00023002"/>
    </source>
</evidence>
<name>D5UGT4_CELFN</name>
<dbReference type="eggNOG" id="COG0111">
    <property type="taxonomic scope" value="Bacteria"/>
</dbReference>